<reference evidence="3 4" key="1">
    <citation type="submission" date="2018-06" db="EMBL/GenBank/DDBJ databases">
        <title>Genomic Encyclopedia of Archaeal and Bacterial Type Strains, Phase II (KMG-II): from individual species to whole genera.</title>
        <authorList>
            <person name="Goeker M."/>
        </authorList>
    </citation>
    <scope>NUCLEOTIDE SEQUENCE [LARGE SCALE GENOMIC DNA]</scope>
    <source>
        <strain evidence="3 4">DSM 21851</strain>
    </source>
</reference>
<dbReference type="InterPro" id="IPR008207">
    <property type="entry name" value="Sig_transdc_His_kin_Hpt_dom"/>
</dbReference>
<dbReference type="Pfam" id="PF01627">
    <property type="entry name" value="Hpt"/>
    <property type="match status" value="1"/>
</dbReference>
<organism evidence="3 4">
    <name type="scientific">Larkinella arboricola</name>
    <dbReference type="NCBI Taxonomy" id="643671"/>
    <lineage>
        <taxon>Bacteria</taxon>
        <taxon>Pseudomonadati</taxon>
        <taxon>Bacteroidota</taxon>
        <taxon>Cytophagia</taxon>
        <taxon>Cytophagales</taxon>
        <taxon>Spirosomataceae</taxon>
        <taxon>Larkinella</taxon>
    </lineage>
</organism>
<protein>
    <submittedName>
        <fullName evidence="3">HPt (Histidine-containing phosphotransfer) domain-containing protein</fullName>
    </submittedName>
</protein>
<keyword evidence="4" id="KW-1185">Reference proteome</keyword>
<evidence type="ECO:0000313" key="4">
    <source>
        <dbReference type="Proteomes" id="UP000248790"/>
    </source>
</evidence>
<sequence>MTICSCSTHYSTDNLLNKLDYNRLLQLYADDTDTLATHIELFLNDVMPQFQDLEERIQRLDWTGVTSLTHQLRPWLAMVGLTDLENKLWEIEKEAHNRPAFESLQAQWISFRAKLQQMTFVLGDELQRIK</sequence>
<dbReference type="Proteomes" id="UP000248790">
    <property type="component" value="Unassembled WGS sequence"/>
</dbReference>
<dbReference type="SUPFAM" id="SSF47226">
    <property type="entry name" value="Histidine-containing phosphotransfer domain, HPT domain"/>
    <property type="match status" value="1"/>
</dbReference>
<accession>A0A327WQS8</accession>
<dbReference type="AlphaFoldDB" id="A0A327WQS8"/>
<evidence type="ECO:0000256" key="1">
    <source>
        <dbReference type="PROSITE-ProRule" id="PRU00110"/>
    </source>
</evidence>
<evidence type="ECO:0000259" key="2">
    <source>
        <dbReference type="PROSITE" id="PS50894"/>
    </source>
</evidence>
<dbReference type="EMBL" id="QLMC01000005">
    <property type="protein sequence ID" value="RAJ93973.1"/>
    <property type="molecule type" value="Genomic_DNA"/>
</dbReference>
<feature type="domain" description="HPt" evidence="2">
    <location>
        <begin position="31"/>
        <end position="130"/>
    </location>
</feature>
<dbReference type="RefSeq" id="WP_111629912.1">
    <property type="nucleotide sequence ID" value="NZ_QLMC01000005.1"/>
</dbReference>
<comment type="caution">
    <text evidence="3">The sequence shown here is derived from an EMBL/GenBank/DDBJ whole genome shotgun (WGS) entry which is preliminary data.</text>
</comment>
<feature type="modified residue" description="Phosphohistidine" evidence="1">
    <location>
        <position position="70"/>
    </location>
</feature>
<dbReference type="GO" id="GO:0004672">
    <property type="term" value="F:protein kinase activity"/>
    <property type="evidence" value="ECO:0007669"/>
    <property type="project" value="UniProtKB-ARBA"/>
</dbReference>
<name>A0A327WQS8_LARAB</name>
<dbReference type="Gene3D" id="1.20.120.160">
    <property type="entry name" value="HPT domain"/>
    <property type="match status" value="1"/>
</dbReference>
<evidence type="ECO:0000313" key="3">
    <source>
        <dbReference type="EMBL" id="RAJ93973.1"/>
    </source>
</evidence>
<dbReference type="OrthoDB" id="956928at2"/>
<dbReference type="InterPro" id="IPR036641">
    <property type="entry name" value="HPT_dom_sf"/>
</dbReference>
<proteinExistence type="predicted"/>
<dbReference type="GO" id="GO:0000160">
    <property type="term" value="P:phosphorelay signal transduction system"/>
    <property type="evidence" value="ECO:0007669"/>
    <property type="project" value="InterPro"/>
</dbReference>
<keyword evidence="1" id="KW-0597">Phosphoprotein</keyword>
<gene>
    <name evidence="3" type="ORF">LX87_03857</name>
</gene>
<dbReference type="PROSITE" id="PS50894">
    <property type="entry name" value="HPT"/>
    <property type="match status" value="1"/>
</dbReference>